<evidence type="ECO:0000313" key="2">
    <source>
        <dbReference type="Proteomes" id="UP001597040"/>
    </source>
</evidence>
<dbReference type="GO" id="GO:0032259">
    <property type="term" value="P:methylation"/>
    <property type="evidence" value="ECO:0007669"/>
    <property type="project" value="UniProtKB-KW"/>
</dbReference>
<sequence>MWKLVNGKLIQTTDVSRVKFRTNISKSILEQLNALAEEHDTYVNYLLENGLENVLAEGIILYNKELRPKDRVQYKTTYDKDLLENVKAFAKDHKLYINDVIEYSVQLIDLNNNIKGSSYKNRIEK</sequence>
<dbReference type="RefSeq" id="WP_390363707.1">
    <property type="nucleotide sequence ID" value="NZ_JBHTKJ010000055.1"/>
</dbReference>
<keyword evidence="2" id="KW-1185">Reference proteome</keyword>
<name>A0ABW3LNN6_9BACI</name>
<gene>
    <name evidence="1" type="ORF">ACFQ3N_16730</name>
</gene>
<evidence type="ECO:0000313" key="1">
    <source>
        <dbReference type="EMBL" id="MFD1040020.1"/>
    </source>
</evidence>
<reference evidence="2" key="1">
    <citation type="journal article" date="2019" name="Int. J. Syst. Evol. Microbiol.">
        <title>The Global Catalogue of Microorganisms (GCM) 10K type strain sequencing project: providing services to taxonomists for standard genome sequencing and annotation.</title>
        <authorList>
            <consortium name="The Broad Institute Genomics Platform"/>
            <consortium name="The Broad Institute Genome Sequencing Center for Infectious Disease"/>
            <person name="Wu L."/>
            <person name="Ma J."/>
        </authorList>
    </citation>
    <scope>NUCLEOTIDE SEQUENCE [LARGE SCALE GENOMIC DNA]</scope>
    <source>
        <strain evidence="2">CCUG 56754</strain>
    </source>
</reference>
<comment type="caution">
    <text evidence="1">The sequence shown here is derived from an EMBL/GenBank/DDBJ whole genome shotgun (WGS) entry which is preliminary data.</text>
</comment>
<protein>
    <submittedName>
        <fullName evidence="1">rRNA methyltransferase</fullName>
    </submittedName>
</protein>
<dbReference type="Proteomes" id="UP001597040">
    <property type="component" value="Unassembled WGS sequence"/>
</dbReference>
<organism evidence="1 2">
    <name type="scientific">Virgibacillus byunsanensis</name>
    <dbReference type="NCBI Taxonomy" id="570945"/>
    <lineage>
        <taxon>Bacteria</taxon>
        <taxon>Bacillati</taxon>
        <taxon>Bacillota</taxon>
        <taxon>Bacilli</taxon>
        <taxon>Bacillales</taxon>
        <taxon>Bacillaceae</taxon>
        <taxon>Virgibacillus</taxon>
    </lineage>
</organism>
<keyword evidence="1" id="KW-0489">Methyltransferase</keyword>
<accession>A0ABW3LNN6</accession>
<keyword evidence="1" id="KW-0808">Transferase</keyword>
<proteinExistence type="predicted"/>
<dbReference type="GO" id="GO:0008168">
    <property type="term" value="F:methyltransferase activity"/>
    <property type="evidence" value="ECO:0007669"/>
    <property type="project" value="UniProtKB-KW"/>
</dbReference>
<dbReference type="EMBL" id="JBHTKJ010000055">
    <property type="protein sequence ID" value="MFD1040020.1"/>
    <property type="molecule type" value="Genomic_DNA"/>
</dbReference>